<feature type="compositionally biased region" description="Acidic residues" evidence="3">
    <location>
        <begin position="28"/>
        <end position="43"/>
    </location>
</feature>
<keyword evidence="4" id="KW-1133">Transmembrane helix</keyword>
<dbReference type="InterPro" id="IPR053951">
    <property type="entry name" value="K_trans_N"/>
</dbReference>
<evidence type="ECO:0000313" key="7">
    <source>
        <dbReference type="Proteomes" id="UP000585474"/>
    </source>
</evidence>
<evidence type="ECO:0000256" key="4">
    <source>
        <dbReference type="SAM" id="Phobius"/>
    </source>
</evidence>
<feature type="domain" description="K+ potassium transporter integral membrane" evidence="5">
    <location>
        <begin position="98"/>
        <end position="264"/>
    </location>
</feature>
<dbReference type="GO" id="GO:0015079">
    <property type="term" value="F:potassium ion transmembrane transporter activity"/>
    <property type="evidence" value="ECO:0007669"/>
    <property type="project" value="InterPro"/>
</dbReference>
<dbReference type="AlphaFoldDB" id="A0A7J0ETU3"/>
<proteinExistence type="inferred from homology"/>
<keyword evidence="4" id="KW-0472">Membrane</keyword>
<dbReference type="Proteomes" id="UP000585474">
    <property type="component" value="Unassembled WGS sequence"/>
</dbReference>
<dbReference type="GO" id="GO:0005774">
    <property type="term" value="C:vacuolar membrane"/>
    <property type="evidence" value="ECO:0007669"/>
    <property type="project" value="TreeGrafter"/>
</dbReference>
<dbReference type="Pfam" id="PF02705">
    <property type="entry name" value="K_trans"/>
    <property type="match status" value="1"/>
</dbReference>
<dbReference type="InterPro" id="IPR003855">
    <property type="entry name" value="K+_transporter"/>
</dbReference>
<dbReference type="PANTHER" id="PTHR30540">
    <property type="entry name" value="OSMOTIC STRESS POTASSIUM TRANSPORTER"/>
    <property type="match status" value="1"/>
</dbReference>
<sequence>MAEEGLERERENAGLAFMDSVESRWVFQDEDESEIENDEDDEDLPPRMGMDSDDDDNAEQRLIRTGPRINSFDVEALEVPGAHRNDFEDVGAWRRIVLAFQTLGVVFGDVGTSPLYTFSVMFSKAPINGNEDVLGALSLVLYTLILIPLVKYVFIVLWANDDGEGGTFALYSLICRHAKVSLLPNQLPSDARISSFRLKVPSPELERSLKLKERLETSLTLKKLILILVLAGTSMVIADGVVTPAMSVMSAVGGLKVGVSGIKQGVSKALLGKEKKPEKIKEEDSSKPRRWSYSQHAR</sequence>
<feature type="compositionally biased region" description="Basic and acidic residues" evidence="3">
    <location>
        <begin position="273"/>
        <end position="287"/>
    </location>
</feature>
<feature type="region of interest" description="Disordered" evidence="3">
    <location>
        <begin position="273"/>
        <end position="298"/>
    </location>
</feature>
<accession>A0A7J0ETU3</accession>
<dbReference type="GO" id="GO:0000325">
    <property type="term" value="C:plant-type vacuole"/>
    <property type="evidence" value="ECO:0007669"/>
    <property type="project" value="TreeGrafter"/>
</dbReference>
<comment type="caution">
    <text evidence="6">The sequence shown here is derived from an EMBL/GenBank/DDBJ whole genome shotgun (WGS) entry which is preliminary data.</text>
</comment>
<evidence type="ECO:0000259" key="5">
    <source>
        <dbReference type="Pfam" id="PF02705"/>
    </source>
</evidence>
<dbReference type="GO" id="GO:0005886">
    <property type="term" value="C:plasma membrane"/>
    <property type="evidence" value="ECO:0007669"/>
    <property type="project" value="UniProtKB-SubCell"/>
</dbReference>
<organism evidence="6 7">
    <name type="scientific">Actinidia rufa</name>
    <dbReference type="NCBI Taxonomy" id="165716"/>
    <lineage>
        <taxon>Eukaryota</taxon>
        <taxon>Viridiplantae</taxon>
        <taxon>Streptophyta</taxon>
        <taxon>Embryophyta</taxon>
        <taxon>Tracheophyta</taxon>
        <taxon>Spermatophyta</taxon>
        <taxon>Magnoliopsida</taxon>
        <taxon>eudicotyledons</taxon>
        <taxon>Gunneridae</taxon>
        <taxon>Pentapetalae</taxon>
        <taxon>asterids</taxon>
        <taxon>Ericales</taxon>
        <taxon>Actinidiaceae</taxon>
        <taxon>Actinidia</taxon>
    </lineage>
</organism>
<gene>
    <name evidence="6" type="ORF">Acr_06g0013390</name>
</gene>
<feature type="transmembrane region" description="Helical" evidence="4">
    <location>
        <begin position="133"/>
        <end position="159"/>
    </location>
</feature>
<dbReference type="PANTHER" id="PTHR30540:SF8">
    <property type="entry name" value="POTASSIUM TRANSPORTER 7"/>
    <property type="match status" value="1"/>
</dbReference>
<evidence type="ECO:0000256" key="2">
    <source>
        <dbReference type="ARBA" id="ARBA00008440"/>
    </source>
</evidence>
<feature type="region of interest" description="Disordered" evidence="3">
    <location>
        <begin position="23"/>
        <end position="57"/>
    </location>
</feature>
<keyword evidence="7" id="KW-1185">Reference proteome</keyword>
<reference evidence="6 7" key="1">
    <citation type="submission" date="2019-07" db="EMBL/GenBank/DDBJ databases">
        <title>De Novo Assembly of kiwifruit Actinidia rufa.</title>
        <authorList>
            <person name="Sugita-Konishi S."/>
            <person name="Sato K."/>
            <person name="Mori E."/>
            <person name="Abe Y."/>
            <person name="Kisaki G."/>
            <person name="Hamano K."/>
            <person name="Suezawa K."/>
            <person name="Otani M."/>
            <person name="Fukuda T."/>
            <person name="Manabe T."/>
            <person name="Gomi K."/>
            <person name="Tabuchi M."/>
            <person name="Akimitsu K."/>
            <person name="Kataoka I."/>
        </authorList>
    </citation>
    <scope>NUCLEOTIDE SEQUENCE [LARGE SCALE GENOMIC DNA]</scope>
    <source>
        <strain evidence="7">cv. Fuchu</strain>
    </source>
</reference>
<protein>
    <submittedName>
        <fullName evidence="6">K+ uptake permease 7</fullName>
    </submittedName>
</protein>
<comment type="similarity">
    <text evidence="2">Belongs to the HAK/KUP transporter (TC 2.A.72.3) family.</text>
</comment>
<dbReference type="OrthoDB" id="504708at2759"/>
<dbReference type="EMBL" id="BJWL01000006">
    <property type="protein sequence ID" value="GFY89399.1"/>
    <property type="molecule type" value="Genomic_DNA"/>
</dbReference>
<keyword evidence="4" id="KW-0812">Transmembrane</keyword>
<evidence type="ECO:0000256" key="1">
    <source>
        <dbReference type="ARBA" id="ARBA00004651"/>
    </source>
</evidence>
<evidence type="ECO:0000313" key="6">
    <source>
        <dbReference type="EMBL" id="GFY89399.1"/>
    </source>
</evidence>
<comment type="subcellular location">
    <subcellularLocation>
        <location evidence="1">Cell membrane</location>
        <topology evidence="1">Multi-pass membrane protein</topology>
    </subcellularLocation>
</comment>
<name>A0A7J0ETU3_9ERIC</name>
<feature type="transmembrane region" description="Helical" evidence="4">
    <location>
        <begin position="224"/>
        <end position="242"/>
    </location>
</feature>
<evidence type="ECO:0000256" key="3">
    <source>
        <dbReference type="SAM" id="MobiDB-lite"/>
    </source>
</evidence>